<feature type="binding site" evidence="8">
    <location>
        <position position="257"/>
    </location>
    <ligand>
        <name>Mg(2+)</name>
        <dbReference type="ChEBI" id="CHEBI:18420"/>
    </ligand>
</feature>
<feature type="binding site" evidence="8">
    <location>
        <position position="262"/>
    </location>
    <ligand>
        <name>Zn(2+)</name>
        <dbReference type="ChEBI" id="CHEBI:29105"/>
        <label>2</label>
    </ligand>
</feature>
<feature type="binding site" evidence="8">
    <location>
        <position position="133"/>
    </location>
    <ligand>
        <name>Mg(2+)</name>
        <dbReference type="ChEBI" id="CHEBI:18420"/>
    </ligand>
</feature>
<keyword evidence="5 8" id="KW-0862">Zinc</keyword>
<dbReference type="Pfam" id="PF00245">
    <property type="entry name" value="Alk_phosphatase"/>
    <property type="match status" value="2"/>
</dbReference>
<feature type="binding site" evidence="8">
    <location>
        <position position="425"/>
    </location>
    <ligand>
        <name>Zn(2+)</name>
        <dbReference type="ChEBI" id="CHEBI:29105"/>
        <label>2</label>
    </ligand>
</feature>
<evidence type="ECO:0000256" key="5">
    <source>
        <dbReference type="ARBA" id="ARBA00022833"/>
    </source>
</evidence>
<protein>
    <submittedName>
        <fullName evidence="10">Alkaline phosphatase</fullName>
    </submittedName>
</protein>
<evidence type="ECO:0000256" key="9">
    <source>
        <dbReference type="RuleBase" id="RU003946"/>
    </source>
</evidence>
<organism evidence="10 11">
    <name type="scientific">Muribaculum gordoncarteri</name>
    <dbReference type="NCBI Taxonomy" id="2530390"/>
    <lineage>
        <taxon>Bacteria</taxon>
        <taxon>Pseudomonadati</taxon>
        <taxon>Bacteroidota</taxon>
        <taxon>Bacteroidia</taxon>
        <taxon>Bacteroidales</taxon>
        <taxon>Muribaculaceae</taxon>
        <taxon>Muribaculum</taxon>
    </lineage>
</organism>
<dbReference type="PANTHER" id="PTHR11596">
    <property type="entry name" value="ALKALINE PHOSPHATASE"/>
    <property type="match status" value="1"/>
</dbReference>
<dbReference type="OrthoDB" id="9794455at2"/>
<feature type="binding site" evidence="8">
    <location>
        <position position="305"/>
    </location>
    <ligand>
        <name>Zn(2+)</name>
        <dbReference type="ChEBI" id="CHEBI:29105"/>
        <label>2</label>
    </ligand>
</feature>
<feature type="binding site" evidence="8">
    <location>
        <position position="32"/>
    </location>
    <ligand>
        <name>Zn(2+)</name>
        <dbReference type="ChEBI" id="CHEBI:29105"/>
        <label>2</label>
    </ligand>
</feature>
<keyword evidence="6 8" id="KW-0460">Magnesium</keyword>
<feature type="active site" description="Phosphoserine intermediate" evidence="7">
    <location>
        <position position="79"/>
    </location>
</feature>
<evidence type="ECO:0000256" key="3">
    <source>
        <dbReference type="ARBA" id="ARBA00022723"/>
    </source>
</evidence>
<evidence type="ECO:0000256" key="7">
    <source>
        <dbReference type="PIRSR" id="PIRSR601952-1"/>
    </source>
</evidence>
<proteinExistence type="inferred from homology"/>
<evidence type="ECO:0000313" key="10">
    <source>
        <dbReference type="EMBL" id="QCD36586.1"/>
    </source>
</evidence>
<feature type="binding site" evidence="8">
    <location>
        <position position="32"/>
    </location>
    <ligand>
        <name>Mg(2+)</name>
        <dbReference type="ChEBI" id="CHEBI:18420"/>
    </ligand>
</feature>
<dbReference type="PRINTS" id="PR00113">
    <property type="entry name" value="ALKPHPHTASE"/>
</dbReference>
<feature type="binding site" evidence="8">
    <location>
        <position position="266"/>
    </location>
    <ligand>
        <name>Zn(2+)</name>
        <dbReference type="ChEBI" id="CHEBI:29105"/>
        <label>2</label>
    </ligand>
</feature>
<dbReference type="AlphaFoldDB" id="A0A4P7VQL4"/>
<dbReference type="KEGG" id="mgod:E7746_12200"/>
<feature type="binding site" evidence="8">
    <location>
        <position position="131"/>
    </location>
    <ligand>
        <name>Mg(2+)</name>
        <dbReference type="ChEBI" id="CHEBI:18420"/>
    </ligand>
</feature>
<gene>
    <name evidence="10" type="ORF">E7746_12200</name>
</gene>
<comment type="cofactor">
    <cofactor evidence="8">
        <name>Mg(2+)</name>
        <dbReference type="ChEBI" id="CHEBI:18420"/>
    </cofactor>
    <text evidence="8">Binds 1 Mg(2+) ion.</text>
</comment>
<comment type="cofactor">
    <cofactor evidence="8">
        <name>Zn(2+)</name>
        <dbReference type="ChEBI" id="CHEBI:29105"/>
    </cofactor>
    <text evidence="8">Binds 2 Zn(2+) ions.</text>
</comment>
<keyword evidence="2" id="KW-0597">Phosphoprotein</keyword>
<dbReference type="InterPro" id="IPR017850">
    <property type="entry name" value="Alkaline_phosphatase_core_sf"/>
</dbReference>
<evidence type="ECO:0000256" key="2">
    <source>
        <dbReference type="ARBA" id="ARBA00022553"/>
    </source>
</evidence>
<reference evidence="10 11" key="1">
    <citation type="submission" date="2019-02" db="EMBL/GenBank/DDBJ databases">
        <title>Isolation and identification of novel species under the genus Muribaculum.</title>
        <authorList>
            <person name="Miyake S."/>
            <person name="Ding Y."/>
            <person name="Low A."/>
            <person name="Soh M."/>
            <person name="Seedorf H."/>
        </authorList>
    </citation>
    <scope>NUCLEOTIDE SEQUENCE [LARGE SCALE GENOMIC DNA]</scope>
    <source>
        <strain evidence="10 11">TLL-A4</strain>
    </source>
</reference>
<accession>A0A4P7VQL4</accession>
<dbReference type="CDD" id="cd16012">
    <property type="entry name" value="ALP"/>
    <property type="match status" value="1"/>
</dbReference>
<dbReference type="InterPro" id="IPR018299">
    <property type="entry name" value="Alkaline_phosphatase_AS"/>
</dbReference>
<evidence type="ECO:0000256" key="4">
    <source>
        <dbReference type="ARBA" id="ARBA00022801"/>
    </source>
</evidence>
<feature type="binding site" evidence="8">
    <location>
        <position position="306"/>
    </location>
    <ligand>
        <name>Zn(2+)</name>
        <dbReference type="ChEBI" id="CHEBI:29105"/>
        <label>2</label>
    </ligand>
</feature>
<dbReference type="EMBL" id="CP039393">
    <property type="protein sequence ID" value="QCD36586.1"/>
    <property type="molecule type" value="Genomic_DNA"/>
</dbReference>
<keyword evidence="11" id="KW-1185">Reference proteome</keyword>
<dbReference type="GO" id="GO:0004035">
    <property type="term" value="F:alkaline phosphatase activity"/>
    <property type="evidence" value="ECO:0007669"/>
    <property type="project" value="TreeGrafter"/>
</dbReference>
<evidence type="ECO:0000256" key="1">
    <source>
        <dbReference type="ARBA" id="ARBA00005984"/>
    </source>
</evidence>
<comment type="similarity">
    <text evidence="1 9">Belongs to the alkaline phosphatase family.</text>
</comment>
<evidence type="ECO:0000256" key="8">
    <source>
        <dbReference type="PIRSR" id="PIRSR601952-2"/>
    </source>
</evidence>
<dbReference type="SUPFAM" id="SSF53649">
    <property type="entry name" value="Alkaline phosphatase-like"/>
    <property type="match status" value="1"/>
</dbReference>
<dbReference type="PROSITE" id="PS00123">
    <property type="entry name" value="ALKALINE_PHOSPHATASE"/>
    <property type="match status" value="1"/>
</dbReference>
<evidence type="ECO:0000256" key="6">
    <source>
        <dbReference type="ARBA" id="ARBA00022842"/>
    </source>
</evidence>
<dbReference type="RefSeq" id="WP_136410985.1">
    <property type="nucleotide sequence ID" value="NZ_CP039393.1"/>
</dbReference>
<evidence type="ECO:0000313" key="11">
    <source>
        <dbReference type="Proteomes" id="UP000297031"/>
    </source>
</evidence>
<keyword evidence="4" id="KW-0378">Hydrolase</keyword>
<sequence>MKIRYIILSVITLIASLSVSAKVRYVFYFIGDGMGMGHVNTTQYYNRMVLGNDTPLLMMQFPVASQAQTYSASAPITDSAAAGTALSTGSKTRNYTIGLAPDTIPPLISIARKLKDDGWGVAVLSSCAADDATPAAFYAHQVDRNMFYEINLDAAASGYDFLGGASLRGVRKPEQAKEVYSALKKAGYAITHNPDSVTLLGSDRVMLLADPDKRGNDNSIGYTVDSLQGAMTVAQMTQAALNHLMKQSPDQFFMMVEDGEIDHASHANDAGAAIKDILSFQDAIKVAYDFYKQHPDETLIIVTADHDTGGMAIGSRTNRVNLNLIDSQRISKDKFSDYCRSLIRNNESMSWDEMKKFLSDKLGFWTTVPITENETKDLQVLFDKAIVARESQDQRTLYNNFNQFAVKVFDLFNSHVGTSFISGNHTANPVPVFAIGAGADNFKKALNNIEIPLLIYDLTR</sequence>
<dbReference type="Proteomes" id="UP000297031">
    <property type="component" value="Chromosome"/>
</dbReference>
<dbReference type="Gene3D" id="3.40.720.10">
    <property type="entry name" value="Alkaline Phosphatase, subunit A"/>
    <property type="match status" value="1"/>
</dbReference>
<dbReference type="SMART" id="SM00098">
    <property type="entry name" value="alkPPc"/>
    <property type="match status" value="1"/>
</dbReference>
<dbReference type="InterPro" id="IPR001952">
    <property type="entry name" value="Alkaline_phosphatase"/>
</dbReference>
<keyword evidence="3 8" id="KW-0479">Metal-binding</keyword>
<name>A0A4P7VQL4_9BACT</name>
<dbReference type="GO" id="GO:0046872">
    <property type="term" value="F:metal ion binding"/>
    <property type="evidence" value="ECO:0007669"/>
    <property type="project" value="UniProtKB-KW"/>
</dbReference>
<dbReference type="PANTHER" id="PTHR11596:SF5">
    <property type="entry name" value="ALKALINE PHOSPHATASE"/>
    <property type="match status" value="1"/>
</dbReference>